<name>A0AAV7IT18_COTGL</name>
<dbReference type="EMBL" id="JAHXZJ010000747">
    <property type="protein sequence ID" value="KAH0558235.1"/>
    <property type="molecule type" value="Genomic_DNA"/>
</dbReference>
<proteinExistence type="predicted"/>
<sequence length="123" mass="13167">MVQLSKESESILVGSLARCVVISALTIAKYSSITGSRSQNVGSDNELDPVFNVEGRVQGALLGLNHRPVNIPGIQEVLVKVNLESVQRLRPDTRGLKCSSTSTSTSGASANEYEQLSRQAHKS</sequence>
<keyword evidence="3" id="KW-1185">Reference proteome</keyword>
<comment type="caution">
    <text evidence="2">The sequence shown here is derived from an EMBL/GenBank/DDBJ whole genome shotgun (WGS) entry which is preliminary data.</text>
</comment>
<evidence type="ECO:0000256" key="1">
    <source>
        <dbReference type="SAM" id="MobiDB-lite"/>
    </source>
</evidence>
<feature type="compositionally biased region" description="Polar residues" evidence="1">
    <location>
        <begin position="107"/>
        <end position="123"/>
    </location>
</feature>
<evidence type="ECO:0000313" key="2">
    <source>
        <dbReference type="EMBL" id="KAH0558235.1"/>
    </source>
</evidence>
<protein>
    <submittedName>
        <fullName evidence="2">Uncharacterized protein</fullName>
    </submittedName>
</protein>
<evidence type="ECO:0000313" key="3">
    <source>
        <dbReference type="Proteomes" id="UP000826195"/>
    </source>
</evidence>
<organism evidence="2 3">
    <name type="scientific">Cotesia glomerata</name>
    <name type="common">Lepidopteran parasitic wasp</name>
    <name type="synonym">Apanteles glomeratus</name>
    <dbReference type="NCBI Taxonomy" id="32391"/>
    <lineage>
        <taxon>Eukaryota</taxon>
        <taxon>Metazoa</taxon>
        <taxon>Ecdysozoa</taxon>
        <taxon>Arthropoda</taxon>
        <taxon>Hexapoda</taxon>
        <taxon>Insecta</taxon>
        <taxon>Pterygota</taxon>
        <taxon>Neoptera</taxon>
        <taxon>Endopterygota</taxon>
        <taxon>Hymenoptera</taxon>
        <taxon>Apocrita</taxon>
        <taxon>Ichneumonoidea</taxon>
        <taxon>Braconidae</taxon>
        <taxon>Microgastrinae</taxon>
        <taxon>Cotesia</taxon>
    </lineage>
</organism>
<reference evidence="2 3" key="1">
    <citation type="journal article" date="2021" name="J. Hered.">
        <title>A chromosome-level genome assembly of the parasitoid wasp, Cotesia glomerata (Hymenoptera: Braconidae).</title>
        <authorList>
            <person name="Pinto B.J."/>
            <person name="Weis J.J."/>
            <person name="Gamble T."/>
            <person name="Ode P.J."/>
            <person name="Paul R."/>
            <person name="Zaspel J.M."/>
        </authorList>
    </citation>
    <scope>NUCLEOTIDE SEQUENCE [LARGE SCALE GENOMIC DNA]</scope>
    <source>
        <strain evidence="2">CgM1</strain>
    </source>
</reference>
<accession>A0AAV7IT18</accession>
<gene>
    <name evidence="2" type="ORF">KQX54_015056</name>
</gene>
<dbReference type="AlphaFoldDB" id="A0AAV7IT18"/>
<dbReference type="Proteomes" id="UP000826195">
    <property type="component" value="Unassembled WGS sequence"/>
</dbReference>
<feature type="region of interest" description="Disordered" evidence="1">
    <location>
        <begin position="92"/>
        <end position="123"/>
    </location>
</feature>